<evidence type="ECO:0000313" key="2">
    <source>
        <dbReference type="EMBL" id="CAC5376850.1"/>
    </source>
</evidence>
<gene>
    <name evidence="2" type="ORF">MCOR_13346</name>
</gene>
<evidence type="ECO:0000313" key="3">
    <source>
        <dbReference type="Proteomes" id="UP000507470"/>
    </source>
</evidence>
<keyword evidence="3" id="KW-1185">Reference proteome</keyword>
<accession>A0A6J8AZE9</accession>
<feature type="region of interest" description="Disordered" evidence="1">
    <location>
        <begin position="296"/>
        <end position="322"/>
    </location>
</feature>
<dbReference type="AlphaFoldDB" id="A0A6J8AZE9"/>
<organism evidence="2 3">
    <name type="scientific">Mytilus coruscus</name>
    <name type="common">Sea mussel</name>
    <dbReference type="NCBI Taxonomy" id="42192"/>
    <lineage>
        <taxon>Eukaryota</taxon>
        <taxon>Metazoa</taxon>
        <taxon>Spiralia</taxon>
        <taxon>Lophotrochozoa</taxon>
        <taxon>Mollusca</taxon>
        <taxon>Bivalvia</taxon>
        <taxon>Autobranchia</taxon>
        <taxon>Pteriomorphia</taxon>
        <taxon>Mytilida</taxon>
        <taxon>Mytiloidea</taxon>
        <taxon>Mytilidae</taxon>
        <taxon>Mytilinae</taxon>
        <taxon>Mytilus</taxon>
    </lineage>
</organism>
<reference evidence="2 3" key="1">
    <citation type="submission" date="2020-06" db="EMBL/GenBank/DDBJ databases">
        <authorList>
            <person name="Li R."/>
            <person name="Bekaert M."/>
        </authorList>
    </citation>
    <scope>NUCLEOTIDE SEQUENCE [LARGE SCALE GENOMIC DNA]</scope>
    <source>
        <strain evidence="3">wild</strain>
    </source>
</reference>
<dbReference type="OrthoDB" id="7387685at2759"/>
<name>A0A6J8AZE9_MYTCO</name>
<protein>
    <recommendedName>
        <fullName evidence="4">Tesmin/TSO1-like CXC domain-containing protein</fullName>
    </recommendedName>
</protein>
<dbReference type="PANTHER" id="PTHR46704:SF9">
    <property type="entry name" value="BHLH DOMAIN-CONTAINING PROTEIN"/>
    <property type="match status" value="1"/>
</dbReference>
<proteinExistence type="predicted"/>
<dbReference type="EMBL" id="CACVKT020002232">
    <property type="protein sequence ID" value="CAC5376850.1"/>
    <property type="molecule type" value="Genomic_DNA"/>
</dbReference>
<evidence type="ECO:0008006" key="4">
    <source>
        <dbReference type="Google" id="ProtNLM"/>
    </source>
</evidence>
<sequence>MCHKILYVENEIVTSVECTELLSKQEEADTNMFLQAKHAADKGYDSIVIKSSDTDVEVLTCYFQNCISSNTIILTGTSSKCRLLNEQSMCAKLGENVCRALPGFHAFTGCDSVSALSGKGKSKAFGVFTRSVEFSEGLSSLGETFEEVGEDLSKTLEWFLCAIYGYEINNIDELRFKMFCNAKNIHCHLLPRTKDAMLKHMKRANFQAKIWKSALEHNTVPSPNNHGWIVKNDLISINWLDQPPALDALSILISCSCIAGCAHKRCSCVRQGLSCTDSCKCSNACSNKDYQIVDVANDDDEDDGDDDNSVDAGDETDDDSMD</sequence>
<dbReference type="Proteomes" id="UP000507470">
    <property type="component" value="Unassembled WGS sequence"/>
</dbReference>
<evidence type="ECO:0000256" key="1">
    <source>
        <dbReference type="SAM" id="MobiDB-lite"/>
    </source>
</evidence>
<dbReference type="PANTHER" id="PTHR46704">
    <property type="entry name" value="CXC DOMAIN-CONTAINING PROTEIN-RELATED"/>
    <property type="match status" value="1"/>
</dbReference>